<dbReference type="EMBL" id="CACVKT020002745">
    <property type="protein sequence ID" value="CAC5379613.1"/>
    <property type="molecule type" value="Genomic_DNA"/>
</dbReference>
<dbReference type="OrthoDB" id="10383101at2759"/>
<proteinExistence type="predicted"/>
<reference evidence="1 2" key="1">
    <citation type="submission" date="2020-06" db="EMBL/GenBank/DDBJ databases">
        <authorList>
            <person name="Li R."/>
            <person name="Bekaert M."/>
        </authorList>
    </citation>
    <scope>NUCLEOTIDE SEQUENCE [LARGE SCALE GENOMIC DNA]</scope>
    <source>
        <strain evidence="2">wild</strain>
    </source>
</reference>
<keyword evidence="2" id="KW-1185">Reference proteome</keyword>
<dbReference type="Proteomes" id="UP000507470">
    <property type="component" value="Unassembled WGS sequence"/>
</dbReference>
<evidence type="ECO:0000313" key="1">
    <source>
        <dbReference type="EMBL" id="CAC5379613.1"/>
    </source>
</evidence>
<name>A0A6J8B7Y3_MYTCO</name>
<protein>
    <submittedName>
        <fullName evidence="1">Uncharacterized protein</fullName>
    </submittedName>
</protein>
<evidence type="ECO:0000313" key="2">
    <source>
        <dbReference type="Proteomes" id="UP000507470"/>
    </source>
</evidence>
<sequence length="249" mass="28485">MKKHLRREASVKEDCSWTTAVMITQNTTVDSDYRQSILSNIDAKLMLIQSTDDANMKMFIEKITEVKSLITRVKQDTITDDFILESADAMKYKTSDTVVPKLGRELAKCLAVKYVGRPEKLYGAFGDVGNHPLGERLTSDGLANACTHWLELWMKNKRPMDLVYKLRDLEKSVIQDEAEKLKVKIQKRWPYTPSDETASDVDSDLELNFQKMLNETAQFKASTLSMYKLEMKELSDTAQNTSQMSDTFL</sequence>
<gene>
    <name evidence="1" type="ORF">MCOR_15658</name>
</gene>
<accession>A0A6J8B7Y3</accession>
<organism evidence="1 2">
    <name type="scientific">Mytilus coruscus</name>
    <name type="common">Sea mussel</name>
    <dbReference type="NCBI Taxonomy" id="42192"/>
    <lineage>
        <taxon>Eukaryota</taxon>
        <taxon>Metazoa</taxon>
        <taxon>Spiralia</taxon>
        <taxon>Lophotrochozoa</taxon>
        <taxon>Mollusca</taxon>
        <taxon>Bivalvia</taxon>
        <taxon>Autobranchia</taxon>
        <taxon>Pteriomorphia</taxon>
        <taxon>Mytilida</taxon>
        <taxon>Mytiloidea</taxon>
        <taxon>Mytilidae</taxon>
        <taxon>Mytilinae</taxon>
        <taxon>Mytilus</taxon>
    </lineage>
</organism>
<dbReference type="AlphaFoldDB" id="A0A6J8B7Y3"/>